<protein>
    <recommendedName>
        <fullName evidence="3">DUF5689 domain-containing protein</fullName>
    </recommendedName>
</protein>
<name>A0A1M6HCW1_9BACE</name>
<organism evidence="1 2">
    <name type="scientific">Bacteroides stercorirosoris</name>
    <dbReference type="NCBI Taxonomy" id="871324"/>
    <lineage>
        <taxon>Bacteria</taxon>
        <taxon>Pseudomonadati</taxon>
        <taxon>Bacteroidota</taxon>
        <taxon>Bacteroidia</taxon>
        <taxon>Bacteroidales</taxon>
        <taxon>Bacteroidaceae</taxon>
        <taxon>Bacteroides</taxon>
    </lineage>
</organism>
<evidence type="ECO:0000313" key="2">
    <source>
        <dbReference type="Proteomes" id="UP000184192"/>
    </source>
</evidence>
<evidence type="ECO:0000313" key="1">
    <source>
        <dbReference type="EMBL" id="SHJ20032.1"/>
    </source>
</evidence>
<accession>A0A1M6HCW1</accession>
<gene>
    <name evidence="1" type="ORF">SAMN05444350_1184</name>
</gene>
<dbReference type="AlphaFoldDB" id="A0A1M6HCW1"/>
<dbReference type="EMBL" id="FQZN01000018">
    <property type="protein sequence ID" value="SHJ20032.1"/>
    <property type="molecule type" value="Genomic_DNA"/>
</dbReference>
<dbReference type="RefSeq" id="WP_073314023.1">
    <property type="nucleotide sequence ID" value="NZ_FQZN01000018.1"/>
</dbReference>
<proteinExistence type="predicted"/>
<dbReference type="eggNOG" id="ENOG502ZBRY">
    <property type="taxonomic scope" value="Bacteria"/>
</dbReference>
<dbReference type="GeneID" id="92712997"/>
<dbReference type="Proteomes" id="UP000184192">
    <property type="component" value="Unassembled WGS sequence"/>
</dbReference>
<dbReference type="PROSITE" id="PS51257">
    <property type="entry name" value="PROKAR_LIPOPROTEIN"/>
    <property type="match status" value="1"/>
</dbReference>
<evidence type="ECO:0008006" key="3">
    <source>
        <dbReference type="Google" id="ProtNLM"/>
    </source>
</evidence>
<sequence length="872" mass="95538">MKKHILLGTALSSLLMLGACDYNEDNFPGYDELATITNVQSDTLDLTAADYKKIAGLKANEELALSKDPEGETYVTALKQLEKDCFFTEIITPQEFLPAYLEDVYPYVTDNSKFIINYRMAESLPEYLTAIAAAKEFDLGSDNYKTVWGENRVVKYLTPSTLKEIPTLLKEGVKSPKEGDVMQVNYAYSETEPSTGGDDGGDEPVEPTYTPLSEVMAQKSGNYTSKGEVVGASATSLLISDGTGIIRILRNTLPTFAVGDVVEVSGEIEFKQELTRFRSASVVRFLERKSSFAYPTPKTIDAAGFADYVKAPKVEYVSYEGKLTMSGTNYNIVIGDETIQPGLTNTLYVNPDLIDKDVVVTGYLTGVSGSSTKYPNTFVTSVVAKEATNTVTPAGVLQYIDAGNYEAEGVVSAIYTRGFMLSDCSGSILVYKNELPTEKVGQIVRVKGTTSIRNGVKQFGNKDLQVTVLMEEPTDIPTKMVPQVLTAAEFDALAVTPRVVYATIEGQLSIEDSGKGFNYFNLLVSGASTTVSISYVDEKSFDMSLKGKTVKITGFLLDYNNGRVAMMYSKVEEAAATATVRAITRASDVEPNASALYRYNGSVWTVYNEEGGAEIVVMQPSDYVSLGSSSLSKPDEVLPVYLKNSFPYAQVGNIRTVTYRYNTSVAADEYTYDGTAWVKTVNSVPGTIVFMMANGKWIEAVEYYFNDFDGLLHGGAHIVDVDIPESLKEKKVWRATDGFNTILGSSHDGSKACKAESWLITGEVDLSKAVSPKIMVTAKCKYLPSGKVMTDFVNVYISAVYKEGDEIIKEDKDVKDWVKLEFPKWPVNDTYVDMETMVPAGLIGKKVYIGFQYVGDDGGVPNIQMKNFVVKE</sequence>
<reference evidence="2" key="1">
    <citation type="submission" date="2016-11" db="EMBL/GenBank/DDBJ databases">
        <authorList>
            <person name="Varghese N."/>
            <person name="Submissions S."/>
        </authorList>
    </citation>
    <scope>NUCLEOTIDE SEQUENCE [LARGE SCALE GENOMIC DNA]</scope>
    <source>
        <strain evidence="2">DSM 26884</strain>
    </source>
</reference>
<keyword evidence="2" id="KW-1185">Reference proteome</keyword>